<dbReference type="Proteomes" id="UP000282926">
    <property type="component" value="Unassembled WGS sequence"/>
</dbReference>
<comment type="caution">
    <text evidence="2">The sequence shown here is derived from an EMBL/GenBank/DDBJ whole genome shotgun (WGS) entry which is preliminary data.</text>
</comment>
<dbReference type="SMART" id="SM00382">
    <property type="entry name" value="AAA"/>
    <property type="match status" value="1"/>
</dbReference>
<dbReference type="RefSeq" id="WP_127779052.1">
    <property type="nucleotide sequence ID" value="NZ_SADD01000001.1"/>
</dbReference>
<protein>
    <submittedName>
        <fullName evidence="2">DUF3578 domain-containing protein</fullName>
    </submittedName>
</protein>
<evidence type="ECO:0000313" key="2">
    <source>
        <dbReference type="EMBL" id="RVU48319.1"/>
    </source>
</evidence>
<evidence type="ECO:0000313" key="3">
    <source>
        <dbReference type="Proteomes" id="UP000282926"/>
    </source>
</evidence>
<dbReference type="EMBL" id="SADD01000001">
    <property type="protein sequence ID" value="RVU48319.1"/>
    <property type="molecule type" value="Genomic_DNA"/>
</dbReference>
<proteinExistence type="predicted"/>
<feature type="domain" description="AAA+ ATPase" evidence="1">
    <location>
        <begin position="275"/>
        <end position="451"/>
    </location>
</feature>
<sequence length="621" mass="68369">MMPTGARTALGGLFRAACEEISEKTPGEPIGRADAVWGAVERVALAIEGSSPAERREHLQMKWSVGKGRYTEVPWIALLDVRVTNDTKRGVYVVYLFNEDGSGVYLTLIQGVTAVLERHKPQTAGYGVLTGRSDAIGVCLGGVKNIGFQTQHEMALKGAKKAPSYTHGTIAQTYYPADAIPGDKQLLEDLEAMLQLYERYAERFEGVASSSEHEQSESLLNIDAPPAQAALEAVAPRIDLAATVQAFSNSLRSAGLSFGVQHDAFVRAFITSLATKNFVILTGLSGSGKTQIAQKFGQWLGEAQMALIPVRPDWTGAEALFGYEDALAKVSDDGRRGWAVPRALEFMLRAARNPAHPYLLLLDEMNLAHVERYFADVLSGMESGERVLPNLSRESDGVWRLQPGAEPWVAVPSNLFIVGTVNVDETTYMFSPKVLDRANTLEFRVPTEALAWTTRKPQACELGPRDLVRGLLAISADPNGHLENEPTWLGDYVDELKRVHELLSEGGFEFGHRVFFEAIRFASLLEQAGEESWTVALDRQILQKLLPRLHGSRRRLESTLCALGRYCWTQDVEPGAIFDGRALSFDPISHNPNEAALPLSADKIRRMTRSLRANQFASFTE</sequence>
<dbReference type="Gene3D" id="3.30.920.90">
    <property type="match status" value="1"/>
</dbReference>
<name>A0ABY0CXH8_9DELT</name>
<dbReference type="Gene3D" id="3.40.50.300">
    <property type="entry name" value="P-loop containing nucleotide triphosphate hydrolases"/>
    <property type="match status" value="1"/>
</dbReference>
<dbReference type="Pfam" id="PF12102">
    <property type="entry name" value="MrcB_N"/>
    <property type="match status" value="1"/>
</dbReference>
<organism evidence="2 3">
    <name type="scientific">Lujinxingia sediminis</name>
    <dbReference type="NCBI Taxonomy" id="2480984"/>
    <lineage>
        <taxon>Bacteria</taxon>
        <taxon>Deltaproteobacteria</taxon>
        <taxon>Bradymonadales</taxon>
        <taxon>Lujinxingiaceae</taxon>
        <taxon>Lujinxingia</taxon>
    </lineage>
</organism>
<dbReference type="InterPro" id="IPR003593">
    <property type="entry name" value="AAA+_ATPase"/>
</dbReference>
<dbReference type="InterPro" id="IPR027417">
    <property type="entry name" value="P-loop_NTPase"/>
</dbReference>
<dbReference type="SUPFAM" id="SSF52540">
    <property type="entry name" value="P-loop containing nucleoside triphosphate hydrolases"/>
    <property type="match status" value="1"/>
</dbReference>
<evidence type="ECO:0000259" key="1">
    <source>
        <dbReference type="SMART" id="SM00382"/>
    </source>
</evidence>
<dbReference type="InterPro" id="IPR021961">
    <property type="entry name" value="McrB_DNA-bd"/>
</dbReference>
<gene>
    <name evidence="2" type="ORF">EA187_02455</name>
</gene>
<reference evidence="2 3" key="1">
    <citation type="submission" date="2019-01" db="EMBL/GenBank/DDBJ databases">
        <title>Lujinxingia litoralis gen. nov., sp. nov. and Lujinxingia sediminis gen. nov., sp. nov., new members in the order Bradymonadales, isolated from coastal sediment.</title>
        <authorList>
            <person name="Li C.-M."/>
        </authorList>
    </citation>
    <scope>NUCLEOTIDE SEQUENCE [LARGE SCALE GENOMIC DNA]</scope>
    <source>
        <strain evidence="2 3">SEH01</strain>
    </source>
</reference>
<keyword evidence="3" id="KW-1185">Reference proteome</keyword>
<accession>A0ABY0CXH8</accession>